<evidence type="ECO:0000313" key="11">
    <source>
        <dbReference type="EMBL" id="XDI36240.1"/>
    </source>
</evidence>
<dbReference type="InterPro" id="IPR001249">
    <property type="entry name" value="AcCoA_biotinCC"/>
</dbReference>
<dbReference type="PROSITE" id="PS50968">
    <property type="entry name" value="BIOTINYL_LIPOYL"/>
    <property type="match status" value="1"/>
</dbReference>
<feature type="compositionally biased region" description="Polar residues" evidence="9">
    <location>
        <begin position="47"/>
        <end position="73"/>
    </location>
</feature>
<dbReference type="InterPro" id="IPR011053">
    <property type="entry name" value="Single_hybrid_motif"/>
</dbReference>
<sequence>MYKVSEIKELIRALDRSNLSEVTVKGEGKTQLTLKKNERVAEEPATNVATTTSEQITPASVVKETTSSQNESPKVTEGKKESEETPVEDVEHILSPMVGTFYTAPSPDSKPYVEVGDEVKEGEVVCIVEAMKLMNELEAELNGKVVDVLVENGELVEYGQPLFALQASK</sequence>
<dbReference type="EMBL" id="CP162551">
    <property type="protein sequence ID" value="XDI36240.1"/>
    <property type="molecule type" value="Genomic_DNA"/>
</dbReference>
<keyword evidence="7 8" id="KW-0092">Biotin</keyword>
<dbReference type="FunFam" id="2.40.50.100:FF:000003">
    <property type="entry name" value="Acetyl-CoA carboxylase biotin carboxyl carrier protein"/>
    <property type="match status" value="1"/>
</dbReference>
<proteinExistence type="predicted"/>
<organism evidence="11">
    <name type="scientific">Alkalihalophilus sp. As8PL</name>
    <dbReference type="NCBI Taxonomy" id="3237103"/>
    <lineage>
        <taxon>Bacteria</taxon>
        <taxon>Bacillati</taxon>
        <taxon>Bacillota</taxon>
        <taxon>Bacilli</taxon>
        <taxon>Bacillales</taxon>
        <taxon>Bacillaceae</taxon>
        <taxon>Alkalihalophilus</taxon>
    </lineage>
</organism>
<dbReference type="AlphaFoldDB" id="A0AB39BRX8"/>
<dbReference type="PANTHER" id="PTHR45266">
    <property type="entry name" value="OXALOACETATE DECARBOXYLASE ALPHA CHAIN"/>
    <property type="match status" value="1"/>
</dbReference>
<evidence type="ECO:0000256" key="8">
    <source>
        <dbReference type="RuleBase" id="RU364072"/>
    </source>
</evidence>
<evidence type="ECO:0000256" key="6">
    <source>
        <dbReference type="ARBA" id="ARBA00023160"/>
    </source>
</evidence>
<dbReference type="GO" id="GO:0003989">
    <property type="term" value="F:acetyl-CoA carboxylase activity"/>
    <property type="evidence" value="ECO:0007669"/>
    <property type="project" value="InterPro"/>
</dbReference>
<evidence type="ECO:0000256" key="7">
    <source>
        <dbReference type="ARBA" id="ARBA00023267"/>
    </source>
</evidence>
<evidence type="ECO:0000256" key="4">
    <source>
        <dbReference type="ARBA" id="ARBA00022832"/>
    </source>
</evidence>
<keyword evidence="4 8" id="KW-0276">Fatty acid metabolism</keyword>
<evidence type="ECO:0000259" key="10">
    <source>
        <dbReference type="PROSITE" id="PS50968"/>
    </source>
</evidence>
<dbReference type="PROSITE" id="PS00188">
    <property type="entry name" value="BIOTIN"/>
    <property type="match status" value="1"/>
</dbReference>
<gene>
    <name evidence="11" type="primary">accB</name>
    <name evidence="11" type="ORF">AB3N04_16260</name>
</gene>
<dbReference type="Gene3D" id="2.40.50.100">
    <property type="match status" value="1"/>
</dbReference>
<feature type="region of interest" description="Disordered" evidence="9">
    <location>
        <begin position="39"/>
        <end position="88"/>
    </location>
</feature>
<dbReference type="GO" id="GO:0009317">
    <property type="term" value="C:acetyl-CoA carboxylase complex"/>
    <property type="evidence" value="ECO:0007669"/>
    <property type="project" value="InterPro"/>
</dbReference>
<evidence type="ECO:0000256" key="2">
    <source>
        <dbReference type="ARBA" id="ARBA00017562"/>
    </source>
</evidence>
<keyword evidence="11" id="KW-0436">Ligase</keyword>
<dbReference type="Pfam" id="PF00364">
    <property type="entry name" value="Biotin_lipoyl"/>
    <property type="match status" value="1"/>
</dbReference>
<dbReference type="InterPro" id="IPR000089">
    <property type="entry name" value="Biotin_lipoyl"/>
</dbReference>
<dbReference type="PRINTS" id="PR01071">
    <property type="entry name" value="ACOABIOTINCC"/>
</dbReference>
<dbReference type="SUPFAM" id="SSF51230">
    <property type="entry name" value="Single hybrid motif"/>
    <property type="match status" value="1"/>
</dbReference>
<keyword evidence="5 8" id="KW-0443">Lipid metabolism</keyword>
<name>A0AB39BRX8_9BACI</name>
<dbReference type="CDD" id="cd06850">
    <property type="entry name" value="biotinyl_domain"/>
    <property type="match status" value="1"/>
</dbReference>
<dbReference type="InterPro" id="IPR001882">
    <property type="entry name" value="Biotin_BS"/>
</dbReference>
<comment type="pathway">
    <text evidence="1 8">Lipid metabolism; fatty acid biosynthesis.</text>
</comment>
<reference evidence="11" key="1">
    <citation type="submission" date="2024-07" db="EMBL/GenBank/DDBJ databases">
        <title>Identification and characteristics of an arsenic-resistant bacterial isolate, which belongs to a novel species.</title>
        <authorList>
            <person name="Juszczyk A."/>
            <person name="Kowalczyk A."/>
            <person name="Was K."/>
            <person name="Kosowicz W."/>
            <person name="Budzyn A."/>
            <person name="Latowski D."/>
        </authorList>
    </citation>
    <scope>NUCLEOTIDE SEQUENCE</scope>
    <source>
        <strain evidence="11">As8PL</strain>
    </source>
</reference>
<keyword evidence="6 8" id="KW-0275">Fatty acid biosynthesis</keyword>
<evidence type="ECO:0000256" key="3">
    <source>
        <dbReference type="ARBA" id="ARBA00022516"/>
    </source>
</evidence>
<accession>A0AB39BRX8</accession>
<feature type="compositionally biased region" description="Basic and acidic residues" evidence="9">
    <location>
        <begin position="74"/>
        <end position="83"/>
    </location>
</feature>
<dbReference type="NCBIfam" id="TIGR00531">
    <property type="entry name" value="BCCP"/>
    <property type="match status" value="1"/>
</dbReference>
<protein>
    <recommendedName>
        <fullName evidence="2 8">Biotin carboxyl carrier protein of acetyl-CoA carboxylase</fullName>
    </recommendedName>
</protein>
<dbReference type="InterPro" id="IPR050709">
    <property type="entry name" value="Biotin_Carboxyl_Carrier/Decarb"/>
</dbReference>
<evidence type="ECO:0000256" key="5">
    <source>
        <dbReference type="ARBA" id="ARBA00023098"/>
    </source>
</evidence>
<keyword evidence="3 8" id="KW-0444">Lipid biosynthesis</keyword>
<feature type="domain" description="Lipoyl-binding" evidence="10">
    <location>
        <begin position="90"/>
        <end position="166"/>
    </location>
</feature>
<dbReference type="RefSeq" id="WP_368503708.1">
    <property type="nucleotide sequence ID" value="NZ_CP162551.1"/>
</dbReference>
<evidence type="ECO:0000256" key="1">
    <source>
        <dbReference type="ARBA" id="ARBA00005194"/>
    </source>
</evidence>
<dbReference type="GO" id="GO:0006633">
    <property type="term" value="P:fatty acid biosynthetic process"/>
    <property type="evidence" value="ECO:0007669"/>
    <property type="project" value="UniProtKB-KW"/>
</dbReference>
<comment type="function">
    <text evidence="8">This protein is a component of the acetyl coenzyme A carboxylase complex; first, biotin carboxylase catalyzes the carboxylation of the carrier protein and then the transcarboxylase transfers the carboxyl group to form malonyl-CoA.</text>
</comment>
<dbReference type="PANTHER" id="PTHR45266:SF3">
    <property type="entry name" value="OXALOACETATE DECARBOXYLASE ALPHA CHAIN"/>
    <property type="match status" value="1"/>
</dbReference>
<evidence type="ECO:0000256" key="9">
    <source>
        <dbReference type="SAM" id="MobiDB-lite"/>
    </source>
</evidence>